<gene>
    <name evidence="1" type="ORF">CWI76_02780</name>
</gene>
<accession>A0A432YJP8</accession>
<dbReference type="AlphaFoldDB" id="A0A432YJP8"/>
<dbReference type="EMBL" id="PIPZ01000001">
    <property type="protein sequence ID" value="RUO61207.1"/>
    <property type="molecule type" value="Genomic_DNA"/>
</dbReference>
<organism evidence="1 2">
    <name type="scientific">Pseudidiomarina marina</name>
    <dbReference type="NCBI Taxonomy" id="502366"/>
    <lineage>
        <taxon>Bacteria</taxon>
        <taxon>Pseudomonadati</taxon>
        <taxon>Pseudomonadota</taxon>
        <taxon>Gammaproteobacteria</taxon>
        <taxon>Alteromonadales</taxon>
        <taxon>Idiomarinaceae</taxon>
        <taxon>Pseudidiomarina</taxon>
    </lineage>
</organism>
<protein>
    <submittedName>
        <fullName evidence="1">Uncharacterized protein</fullName>
    </submittedName>
</protein>
<dbReference type="Proteomes" id="UP000288127">
    <property type="component" value="Unassembled WGS sequence"/>
</dbReference>
<keyword evidence="2" id="KW-1185">Reference proteome</keyword>
<reference evidence="2" key="1">
    <citation type="journal article" date="2018" name="Front. Microbiol.">
        <title>Genome-Based Analysis Reveals the Taxonomy and Diversity of the Family Idiomarinaceae.</title>
        <authorList>
            <person name="Liu Y."/>
            <person name="Lai Q."/>
            <person name="Shao Z."/>
        </authorList>
    </citation>
    <scope>NUCLEOTIDE SEQUENCE [LARGE SCALE GENOMIC DNA]</scope>
    <source>
        <strain evidence="2">PIM1</strain>
    </source>
</reference>
<comment type="caution">
    <text evidence="1">The sequence shown here is derived from an EMBL/GenBank/DDBJ whole genome shotgun (WGS) entry which is preliminary data.</text>
</comment>
<evidence type="ECO:0000313" key="2">
    <source>
        <dbReference type="Proteomes" id="UP000288127"/>
    </source>
</evidence>
<evidence type="ECO:0000313" key="1">
    <source>
        <dbReference type="EMBL" id="RUO61207.1"/>
    </source>
</evidence>
<name>A0A432YJP8_9GAMM</name>
<sequence length="145" mass="16878">MYTSGNSIFEVKNTRMKVKVFIFALLSVFLLSSCEQQQPPEQHRTNEKIFHKFDPDQPRVEEPFAIEFTVPEGLILEQGKLEGVSMYMGVIPLVVEQETDTTWQVKVWLGACSDPQMRWQASVPWYNQATNVKGYYRFEFTTETN</sequence>
<proteinExistence type="predicted"/>